<gene>
    <name evidence="2" type="ORF">J0A66_19090</name>
</gene>
<dbReference type="Gene3D" id="2.60.40.3010">
    <property type="match status" value="2"/>
</dbReference>
<feature type="chain" id="PRO_5037620604" evidence="1">
    <location>
        <begin position="19"/>
        <end position="865"/>
    </location>
</feature>
<accession>A0A939DQX1</accession>
<feature type="signal peptide" evidence="1">
    <location>
        <begin position="1"/>
        <end position="18"/>
    </location>
</feature>
<dbReference type="EMBL" id="JAFKCV010000017">
    <property type="protein sequence ID" value="MBN7827344.1"/>
    <property type="molecule type" value="Genomic_DNA"/>
</dbReference>
<name>A0A939DQX1_9ALTE</name>
<organism evidence="2 3">
    <name type="scientific">Bowmanella dokdonensis</name>
    <dbReference type="NCBI Taxonomy" id="751969"/>
    <lineage>
        <taxon>Bacteria</taxon>
        <taxon>Pseudomonadati</taxon>
        <taxon>Pseudomonadota</taxon>
        <taxon>Gammaproteobacteria</taxon>
        <taxon>Alteromonadales</taxon>
        <taxon>Alteromonadaceae</taxon>
        <taxon>Bowmanella</taxon>
    </lineage>
</organism>
<dbReference type="PROSITE" id="PS00018">
    <property type="entry name" value="EF_HAND_1"/>
    <property type="match status" value="1"/>
</dbReference>
<reference evidence="2" key="1">
    <citation type="submission" date="2021-03" db="EMBL/GenBank/DDBJ databases">
        <title>novel species isolated from a fishpond in China.</title>
        <authorList>
            <person name="Lu H."/>
            <person name="Cai Z."/>
        </authorList>
    </citation>
    <scope>NUCLEOTIDE SEQUENCE</scope>
    <source>
        <strain evidence="2">JCM 30855</strain>
    </source>
</reference>
<dbReference type="InterPro" id="IPR018247">
    <property type="entry name" value="EF_Hand_1_Ca_BS"/>
</dbReference>
<dbReference type="RefSeq" id="WP_206575456.1">
    <property type="nucleotide sequence ID" value="NZ_JAFKCV010000017.1"/>
</dbReference>
<dbReference type="Proteomes" id="UP000664654">
    <property type="component" value="Unassembled WGS sequence"/>
</dbReference>
<evidence type="ECO:0000256" key="1">
    <source>
        <dbReference type="SAM" id="SignalP"/>
    </source>
</evidence>
<dbReference type="Pfam" id="PF22352">
    <property type="entry name" value="K319L-like_PKD"/>
    <property type="match status" value="2"/>
</dbReference>
<protein>
    <submittedName>
        <fullName evidence="2">Uncharacterized protein</fullName>
    </submittedName>
</protein>
<keyword evidence="3" id="KW-1185">Reference proteome</keyword>
<sequence length="865" mass="95951">MIKRITIMGLLLVLTACGGSGGGSESAPSPTPNPSANQAPVISAANVSAIEGEEVTVSATVTDADGQISDYIWQQVSGPEVDFQQPGSASLTFTAPAVEADDRIVFELQVTDNDGAQSKGQISVNVLFNHPPQFGVEDQTVMEQAEFSLSVEALDTDGGIASYVWEQISGPAVANLVTEANRISFSAPDVSVNTALEFKLVVSDRLGKSAEKTFKVTVEEFEYRFDLVGQLTAPLFAGAEVVVAVGEQNFSGNTDETGKFRIALNLGDDAAVHPVIVTARAASPYDKLAVSSVPGTVDSIYLSAKEVEGQPLTYQVQIDHITSAIHAELDKAIVSAEDSHDLISISSQIRAADIIPTGMLFKLMLDDYQAGELSAYSAQINDLLAYSRQQQEIPELLDDIQGEREELYYSKMNDFISDLPGFSIDGEETFYFYESSTQNTSDSGKLSLKQDGTGVIHFSPEDTSYPNGAADFSWTEIEEQINFSVDSEKLFLGSWDCFLFYDINSSFCDVFIENLEMRKVYFPNGEPVLLINLLTRAEWYTSESYYKPILMSMRWRTAEDLILPESVIELDKEYVIQLPKLSVGEDTNNSEWITSDYRSFHLTLSGSWQTGGGVKIRYPTVDNAGVSLEEVVEGTWLISTDGNVSLQFDESKLFRKANLVFIKDTNEVPLVNILLSSNDKEYASSGRVVKKDFDAINIGAETFSGIYKWPVFSNKPLEEFWFELETDGTATTYYSNDSNNDGMLSVHEVIVYPGFWKLDEKNKMVIRRYRRSWETSGGEICQPSGYQPQIGEDCFLYNERIWELDSLESGSLQGEAGLYLSQQHKFYNFYIFEPTDYDGVDQIYNLSVTSQTMLKIVKRPVELPE</sequence>
<dbReference type="AlphaFoldDB" id="A0A939DQX1"/>
<proteinExistence type="predicted"/>
<evidence type="ECO:0000313" key="3">
    <source>
        <dbReference type="Proteomes" id="UP000664654"/>
    </source>
</evidence>
<comment type="caution">
    <text evidence="2">The sequence shown here is derived from an EMBL/GenBank/DDBJ whole genome shotgun (WGS) entry which is preliminary data.</text>
</comment>
<dbReference type="PROSITE" id="PS51257">
    <property type="entry name" value="PROKAR_LIPOPROTEIN"/>
    <property type="match status" value="1"/>
</dbReference>
<keyword evidence="1" id="KW-0732">Signal</keyword>
<evidence type="ECO:0000313" key="2">
    <source>
        <dbReference type="EMBL" id="MBN7827344.1"/>
    </source>
</evidence>